<proteinExistence type="predicted"/>
<dbReference type="InterPro" id="IPR036537">
    <property type="entry name" value="Adaptor_Cbl_N_dom_sf"/>
</dbReference>
<evidence type="ECO:0000313" key="3">
    <source>
        <dbReference type="EMBL" id="KAG5173431.1"/>
    </source>
</evidence>
<reference evidence="3" key="1">
    <citation type="submission" date="2021-02" db="EMBL/GenBank/DDBJ databases">
        <title>Psilocybe cubensis genome.</title>
        <authorList>
            <person name="Mckernan K.J."/>
            <person name="Crawford S."/>
            <person name="Trippe A."/>
            <person name="Kane L.T."/>
            <person name="Mclaughlin S."/>
        </authorList>
    </citation>
    <scope>NUCLEOTIDE SEQUENCE [LARGE SCALE GENOMIC DNA]</scope>
    <source>
        <strain evidence="3">MGC-MH-2018</strain>
    </source>
</reference>
<sequence>MNALSTVDTHDSSMNNKGKGKVKPGKGIDTGGGMFTTLQFAASSTSKVPMGPETGEEHNWIDTTLNGGSVLLNIVKEASSLAPIPYLKQAAGATLKIVEIIQTVKENKIAFERLGQEAMEFITTVYSAYQRSPNKDNWPPQDIKAVIDDFVRFQRTLADIQAAINKQLRRGKVTRLVYSAADAGKIEEFRQRLKTAIDMFEVSSHLSLHDALSLILQNQMKEEEARRQAELLKARHDIEEVHQRIDAQEREARLHQEVRRLQEEEDNRRRQQAAAEEEIISQQRRIEELDAQNSILRIQVADDLRRRRDDEESALRERQQERSRQQLEEREALERIRAEERAKIELQCRLEIEAELQAKQEARRIQDAINSETKRKRELERRYKKERRRIEELMQKMGSLDISEGSSEVGSGDSSEYETEPDIPVPKKQSQKPPKSELPKTTSPKAHSPAVDNVSNQFAQTILGYPGSIGPWQAGYQYGSTFSALQYAPHSPSVQSYSHPLYPSSYIHQSMPNASHQTIPSGNTPISVHNINSGNIANINITNSGNVTSKQKRKSGRWQLT</sequence>
<dbReference type="InterPro" id="IPR059179">
    <property type="entry name" value="MLKL-like_MCAfunc"/>
</dbReference>
<comment type="caution">
    <text evidence="3">The sequence shown here is derived from an EMBL/GenBank/DDBJ whole genome shotgun (WGS) entry which is preliminary data.</text>
</comment>
<feature type="region of interest" description="Disordered" evidence="2">
    <location>
        <begin position="1"/>
        <end position="28"/>
    </location>
</feature>
<protein>
    <submittedName>
        <fullName evidence="3">Uncharacterized protein</fullName>
    </submittedName>
</protein>
<accession>A0A8H7Y8T3</accession>
<evidence type="ECO:0000256" key="2">
    <source>
        <dbReference type="SAM" id="MobiDB-lite"/>
    </source>
</evidence>
<feature type="region of interest" description="Disordered" evidence="2">
    <location>
        <begin position="395"/>
        <end position="451"/>
    </location>
</feature>
<dbReference type="AlphaFoldDB" id="A0A8H7Y8T3"/>
<dbReference type="Gene3D" id="1.20.930.20">
    <property type="entry name" value="Adaptor protein Cbl, N-terminal domain"/>
    <property type="match status" value="1"/>
</dbReference>
<organism evidence="3">
    <name type="scientific">Psilocybe cubensis</name>
    <name type="common">Psychedelic mushroom</name>
    <name type="synonym">Stropharia cubensis</name>
    <dbReference type="NCBI Taxonomy" id="181762"/>
    <lineage>
        <taxon>Eukaryota</taxon>
        <taxon>Fungi</taxon>
        <taxon>Dikarya</taxon>
        <taxon>Basidiomycota</taxon>
        <taxon>Agaricomycotina</taxon>
        <taxon>Agaricomycetes</taxon>
        <taxon>Agaricomycetidae</taxon>
        <taxon>Agaricales</taxon>
        <taxon>Agaricineae</taxon>
        <taxon>Strophariaceae</taxon>
        <taxon>Psilocybe</taxon>
    </lineage>
</organism>
<name>A0A8H7Y8T3_PSICU</name>
<evidence type="ECO:0000256" key="1">
    <source>
        <dbReference type="SAM" id="Coils"/>
    </source>
</evidence>
<dbReference type="EMBL" id="JAFIQS010000001">
    <property type="protein sequence ID" value="KAG5173431.1"/>
    <property type="molecule type" value="Genomic_DNA"/>
</dbReference>
<feature type="compositionally biased region" description="Low complexity" evidence="2">
    <location>
        <begin position="403"/>
        <end position="414"/>
    </location>
</feature>
<dbReference type="CDD" id="cd21037">
    <property type="entry name" value="MLKL_NTD"/>
    <property type="match status" value="1"/>
</dbReference>
<feature type="coiled-coil region" evidence="1">
    <location>
        <begin position="231"/>
        <end position="336"/>
    </location>
</feature>
<feature type="compositionally biased region" description="Polar residues" evidence="2">
    <location>
        <begin position="1"/>
        <end position="16"/>
    </location>
</feature>
<gene>
    <name evidence="3" type="ORF">JR316_000087</name>
</gene>
<keyword evidence="1" id="KW-0175">Coiled coil</keyword>
<dbReference type="GO" id="GO:0007166">
    <property type="term" value="P:cell surface receptor signaling pathway"/>
    <property type="evidence" value="ECO:0007669"/>
    <property type="project" value="InterPro"/>
</dbReference>
<dbReference type="OrthoDB" id="192148at2759"/>